<protein>
    <submittedName>
        <fullName evidence="2">Uncharacterized protein</fullName>
    </submittedName>
</protein>
<evidence type="ECO:0000256" key="1">
    <source>
        <dbReference type="SAM" id="Phobius"/>
    </source>
</evidence>
<name>A0A426Z974_ENSVE</name>
<accession>A0A426Z974</accession>
<dbReference type="EMBL" id="AMZH03007755">
    <property type="protein sequence ID" value="RRT60511.1"/>
    <property type="molecule type" value="Genomic_DNA"/>
</dbReference>
<proteinExistence type="predicted"/>
<feature type="transmembrane region" description="Helical" evidence="1">
    <location>
        <begin position="81"/>
        <end position="101"/>
    </location>
</feature>
<dbReference type="Proteomes" id="UP000287651">
    <property type="component" value="Unassembled WGS sequence"/>
</dbReference>
<dbReference type="AlphaFoldDB" id="A0A426Z974"/>
<evidence type="ECO:0000313" key="3">
    <source>
        <dbReference type="Proteomes" id="UP000287651"/>
    </source>
</evidence>
<sequence length="102" mass="11649">MASSFDHLGMATNTQSFAYKPFHEYRIFRVSNSPHPYELCTTLSVIVQYIPLYTVSTFTKRRACLEHYQVWLPTSSHCSNSAIPTFMLCILLSLLVLMVPLA</sequence>
<gene>
    <name evidence="2" type="ORF">B296_00026739</name>
</gene>
<keyword evidence="1" id="KW-0812">Transmembrane</keyword>
<keyword evidence="1" id="KW-0472">Membrane</keyword>
<reference evidence="2 3" key="1">
    <citation type="journal article" date="2014" name="Agronomy (Basel)">
        <title>A Draft Genome Sequence for Ensete ventricosum, the Drought-Tolerant Tree Against Hunger.</title>
        <authorList>
            <person name="Harrison J."/>
            <person name="Moore K.A."/>
            <person name="Paszkiewicz K."/>
            <person name="Jones T."/>
            <person name="Grant M."/>
            <person name="Ambacheew D."/>
            <person name="Muzemil S."/>
            <person name="Studholme D.J."/>
        </authorList>
    </citation>
    <scope>NUCLEOTIDE SEQUENCE [LARGE SCALE GENOMIC DNA]</scope>
</reference>
<keyword evidence="1" id="KW-1133">Transmembrane helix</keyword>
<evidence type="ECO:0000313" key="2">
    <source>
        <dbReference type="EMBL" id="RRT60511.1"/>
    </source>
</evidence>
<comment type="caution">
    <text evidence="2">The sequence shown here is derived from an EMBL/GenBank/DDBJ whole genome shotgun (WGS) entry which is preliminary data.</text>
</comment>
<organism evidence="2 3">
    <name type="scientific">Ensete ventricosum</name>
    <name type="common">Abyssinian banana</name>
    <name type="synonym">Musa ensete</name>
    <dbReference type="NCBI Taxonomy" id="4639"/>
    <lineage>
        <taxon>Eukaryota</taxon>
        <taxon>Viridiplantae</taxon>
        <taxon>Streptophyta</taxon>
        <taxon>Embryophyta</taxon>
        <taxon>Tracheophyta</taxon>
        <taxon>Spermatophyta</taxon>
        <taxon>Magnoliopsida</taxon>
        <taxon>Liliopsida</taxon>
        <taxon>Zingiberales</taxon>
        <taxon>Musaceae</taxon>
        <taxon>Ensete</taxon>
    </lineage>
</organism>